<evidence type="ECO:0000256" key="2">
    <source>
        <dbReference type="ARBA" id="ARBA00008432"/>
    </source>
</evidence>
<accession>A0A6S6XYL6</accession>
<dbReference type="SUPFAM" id="SSF103473">
    <property type="entry name" value="MFS general substrate transporter"/>
    <property type="match status" value="1"/>
</dbReference>
<sequence length="418" mass="46272">MASHKTKQVSVLTMSTLAFTVCFMVWMMFAVIGIPIKALLQLNETQFGLLTAMPVLTGSLIRLPLGMLTDRFGGRIVFFVLMVSAVIPIYMISQATQYWQFLVAGLFVGVAGGSFSVGIAYCARWFEKKNQGFAMGIFGAGNSGAAVTKLVAPSIVVAYGWDMVPQMFSIAMLVTALAFWFFTYDDPKHKVSATVSIKEQLAALKDPKVWKYCQYYSIVFGGYVGLSLWMTKYYVTEYGFDLKSAALLAACFSLPGGVLRAMGGWMSDKWGAHKVTWWVLWLSWICLFILSYPQTELTIKTVSGPQTYHLGLNVYTFTALMFTMGIAWAIGKASVFKYISDDYPKNIGVISGIVGLAGGLGGFLLPVMFGALVDLTGVRSSCFMLMYGVVWVSLIWMYWTEVRATSILHRRHAIDVLE</sequence>
<dbReference type="InterPro" id="IPR020846">
    <property type="entry name" value="MFS_dom"/>
</dbReference>
<evidence type="ECO:0000256" key="6">
    <source>
        <dbReference type="ARBA" id="ARBA00023136"/>
    </source>
</evidence>
<proteinExistence type="inferred from homology"/>
<dbReference type="Pfam" id="PF07690">
    <property type="entry name" value="MFS_1"/>
    <property type="match status" value="1"/>
</dbReference>
<keyword evidence="9" id="KW-1185">Reference proteome</keyword>
<dbReference type="InterPro" id="IPR036259">
    <property type="entry name" value="MFS_trans_sf"/>
</dbReference>
<keyword evidence="3" id="KW-0812">Transmembrane</keyword>
<evidence type="ECO:0000256" key="5">
    <source>
        <dbReference type="ARBA" id="ARBA00023063"/>
    </source>
</evidence>
<dbReference type="InterPro" id="IPR011701">
    <property type="entry name" value="MFS"/>
</dbReference>
<keyword evidence="4" id="KW-1133">Transmembrane helix</keyword>
<evidence type="ECO:0000256" key="3">
    <source>
        <dbReference type="ARBA" id="ARBA00022692"/>
    </source>
</evidence>
<dbReference type="CDD" id="cd17341">
    <property type="entry name" value="MFS_NRT2_like"/>
    <property type="match status" value="1"/>
</dbReference>
<dbReference type="Proteomes" id="UP000515733">
    <property type="component" value="Chromosome"/>
</dbReference>
<dbReference type="PANTHER" id="PTHR23515">
    <property type="entry name" value="HIGH-AFFINITY NITRATE TRANSPORTER 2.3"/>
    <property type="match status" value="1"/>
</dbReference>
<dbReference type="GO" id="GO:0042128">
    <property type="term" value="P:nitrate assimilation"/>
    <property type="evidence" value="ECO:0007669"/>
    <property type="project" value="UniProtKB-KW"/>
</dbReference>
<gene>
    <name evidence="8" type="ORF">DENOEST_0797</name>
</gene>
<dbReference type="KEGG" id="doe:DENOEST_0797"/>
<evidence type="ECO:0000313" key="8">
    <source>
        <dbReference type="EMBL" id="CAB1367962.1"/>
    </source>
</evidence>
<dbReference type="Gene3D" id="1.20.1250.20">
    <property type="entry name" value="MFS general substrate transporter like domains"/>
    <property type="match status" value="2"/>
</dbReference>
<name>A0A6S6XYL6_9PROT</name>
<dbReference type="SMR" id="A0A6S6XYL6"/>
<dbReference type="GO" id="GO:0015112">
    <property type="term" value="F:nitrate transmembrane transporter activity"/>
    <property type="evidence" value="ECO:0007669"/>
    <property type="project" value="InterPro"/>
</dbReference>
<keyword evidence="6" id="KW-0472">Membrane</keyword>
<evidence type="ECO:0000313" key="9">
    <source>
        <dbReference type="Proteomes" id="UP000515733"/>
    </source>
</evidence>
<comment type="similarity">
    <text evidence="2">Belongs to the major facilitator superfamily. Nitrate/nitrite porter (TC 2.A.1.8) family.</text>
</comment>
<protein>
    <submittedName>
        <fullName evidence="8">Nitrate/nitrite transporter</fullName>
    </submittedName>
</protein>
<comment type="subcellular location">
    <subcellularLocation>
        <location evidence="1">Membrane</location>
        <topology evidence="1">Multi-pass membrane protein</topology>
    </subcellularLocation>
</comment>
<dbReference type="PROSITE" id="PS50850">
    <property type="entry name" value="MFS"/>
    <property type="match status" value="1"/>
</dbReference>
<keyword evidence="5" id="KW-0534">Nitrate assimilation</keyword>
<evidence type="ECO:0000259" key="7">
    <source>
        <dbReference type="PROSITE" id="PS50850"/>
    </source>
</evidence>
<evidence type="ECO:0000256" key="1">
    <source>
        <dbReference type="ARBA" id="ARBA00004141"/>
    </source>
</evidence>
<feature type="domain" description="Major facilitator superfamily (MFS) profile" evidence="7">
    <location>
        <begin position="10"/>
        <end position="405"/>
    </location>
</feature>
<dbReference type="RefSeq" id="WP_145771772.1">
    <property type="nucleotide sequence ID" value="NZ_LR778301.1"/>
</dbReference>
<dbReference type="AlphaFoldDB" id="A0A6S6XYL6"/>
<dbReference type="EMBL" id="LR778301">
    <property type="protein sequence ID" value="CAB1367962.1"/>
    <property type="molecule type" value="Genomic_DNA"/>
</dbReference>
<evidence type="ECO:0000256" key="4">
    <source>
        <dbReference type="ARBA" id="ARBA00022989"/>
    </source>
</evidence>
<dbReference type="GO" id="GO:0016020">
    <property type="term" value="C:membrane"/>
    <property type="evidence" value="ECO:0007669"/>
    <property type="project" value="UniProtKB-SubCell"/>
</dbReference>
<dbReference type="InterPro" id="IPR044772">
    <property type="entry name" value="NO3_transporter"/>
</dbReference>
<reference evidence="8 9" key="1">
    <citation type="submission" date="2020-03" db="EMBL/GenBank/DDBJ databases">
        <authorList>
            <consortium name="Genoscope - CEA"/>
            <person name="William W."/>
        </authorList>
    </citation>
    <scope>NUCLEOTIDE SEQUENCE [LARGE SCALE GENOMIC DNA]</scope>
    <source>
        <strain evidence="9">DSM 16959</strain>
    </source>
</reference>
<organism evidence="8 9">
    <name type="scientific">Denitratisoma oestradiolicum</name>
    <dbReference type="NCBI Taxonomy" id="311182"/>
    <lineage>
        <taxon>Bacteria</taxon>
        <taxon>Pseudomonadati</taxon>
        <taxon>Pseudomonadota</taxon>
        <taxon>Betaproteobacteria</taxon>
        <taxon>Nitrosomonadales</taxon>
        <taxon>Sterolibacteriaceae</taxon>
        <taxon>Denitratisoma</taxon>
    </lineage>
</organism>
<dbReference type="OrthoDB" id="9771451at2"/>